<gene>
    <name evidence="13" type="primary">LOC106743051</name>
</gene>
<dbReference type="KEGG" id="dqu:106743051"/>
<keyword evidence="4 10" id="KW-1003">Cell membrane</keyword>
<keyword evidence="7" id="KW-0697">Rotamase</keyword>
<feature type="transmembrane region" description="Helical" evidence="10">
    <location>
        <begin position="6"/>
        <end position="24"/>
    </location>
</feature>
<organism evidence="12 13">
    <name type="scientific">Dinoponera quadriceps</name>
    <name type="common">South American ant</name>
    <dbReference type="NCBI Taxonomy" id="609295"/>
    <lineage>
        <taxon>Eukaryota</taxon>
        <taxon>Metazoa</taxon>
        <taxon>Ecdysozoa</taxon>
        <taxon>Arthropoda</taxon>
        <taxon>Hexapoda</taxon>
        <taxon>Insecta</taxon>
        <taxon>Pterygota</taxon>
        <taxon>Neoptera</taxon>
        <taxon>Endopterygota</taxon>
        <taxon>Hymenoptera</taxon>
        <taxon>Apocrita</taxon>
        <taxon>Aculeata</taxon>
        <taxon>Formicoidea</taxon>
        <taxon>Formicidae</taxon>
        <taxon>Ponerinae</taxon>
        <taxon>Ponerini</taxon>
        <taxon>Dinoponera</taxon>
    </lineage>
</organism>
<dbReference type="InterPro" id="IPR002130">
    <property type="entry name" value="Cyclophilin-type_PPIase_dom"/>
</dbReference>
<dbReference type="GO" id="GO:0003755">
    <property type="term" value="F:peptidyl-prolyl cis-trans isomerase activity"/>
    <property type="evidence" value="ECO:0007669"/>
    <property type="project" value="UniProtKB-KW"/>
</dbReference>
<comment type="similarity">
    <text evidence="3">Belongs to the CFAP97 family.</text>
</comment>
<dbReference type="InterPro" id="IPR029488">
    <property type="entry name" value="Hmw/CFAP97"/>
</dbReference>
<evidence type="ECO:0000313" key="12">
    <source>
        <dbReference type="Proteomes" id="UP000515204"/>
    </source>
</evidence>
<comment type="subcellular location">
    <subcellularLocation>
        <location evidence="2 10">Cell membrane</location>
        <topology evidence="2 10">Multi-pass membrane protein</topology>
    </subcellularLocation>
</comment>
<evidence type="ECO:0000313" key="13">
    <source>
        <dbReference type="RefSeq" id="XP_014472029.1"/>
    </source>
</evidence>
<evidence type="ECO:0000256" key="4">
    <source>
        <dbReference type="ARBA" id="ARBA00022475"/>
    </source>
</evidence>
<dbReference type="Gene3D" id="2.40.100.10">
    <property type="entry name" value="Cyclophilin-like"/>
    <property type="match status" value="1"/>
</dbReference>
<dbReference type="InterPro" id="IPR029000">
    <property type="entry name" value="Cyclophilin-like_dom_sf"/>
</dbReference>
<dbReference type="PANTHER" id="PTHR11071">
    <property type="entry name" value="PEPTIDYL-PROLYL CIS-TRANS ISOMERASE"/>
    <property type="match status" value="1"/>
</dbReference>
<dbReference type="GO" id="GO:0005737">
    <property type="term" value="C:cytoplasm"/>
    <property type="evidence" value="ECO:0007669"/>
    <property type="project" value="TreeGrafter"/>
</dbReference>
<dbReference type="Proteomes" id="UP000515204">
    <property type="component" value="Unplaced"/>
</dbReference>
<sequence length="639" mass="75294">MVKSIRVVLSPLLIISYVCGLRIVEFPMGYPRPWLSYLYHLLLWPTYCFLMTDIWIFYIPHHWLFYNAFVALNILMALLTLFIRLYYDKKFRNCLRKLAIVDETLEELGITTNYQKLNVKMAKYIGLKFDQVNEQLQRLADGEFTDRERRIKRIWENTVMRSHQRKFSNASSSEFMAWIVTHLHLELCKISHEINSIFEIEIILKMACYFFFIAVNIRELFYMFYKNYAIDREWFSIGTVTLWLLVYTYRLLIINYSCDIVSNKANATKDFISKVMYSTHNAEIRELIVQLLLQIIRAPLKFCGVGCFQLGFKFFHKSFRRGPIVPKIDNKAPYFDASVYLRPLELEQYMIRVRKIDKENLKLLRKMNEIHRMGGKVDCWVPDIEYKSKFVYQDRVNKEIMAENRKMLKKIREATTEYPKYKSLENWKNLRRLTEHGSRFFSPIKKQPIELDVGKQLASQNRTRCFFDVGLKEEDHNFGRIVFELYNDIVPRTCDNFAAFCRGDNELSYKRTPFHRIVVGYWCQGGDVTKFNGTGGTSIYGDSFDNENFELRHEGPGFLSMCVADGGRNDSKFNLTFKRLETVDRHNVVFGRVIDGIANVSKIEEFGTKTGKPIKSVIVLNCGVLPARRTHEKPSKPQI</sequence>
<dbReference type="PANTHER" id="PTHR11071:SF561">
    <property type="entry name" value="PEPTIDYL-PROLYL CIS-TRANS ISOMERASE D-RELATED"/>
    <property type="match status" value="1"/>
</dbReference>
<keyword evidence="10" id="KW-0675">Receptor</keyword>
<reference evidence="13" key="1">
    <citation type="submission" date="2025-08" db="UniProtKB">
        <authorList>
            <consortium name="RefSeq"/>
        </authorList>
    </citation>
    <scope>IDENTIFICATION</scope>
</reference>
<comment type="catalytic activity">
    <reaction evidence="1">
        <text>[protein]-peptidylproline (omega=180) = [protein]-peptidylproline (omega=0)</text>
        <dbReference type="Rhea" id="RHEA:16237"/>
        <dbReference type="Rhea" id="RHEA-COMP:10747"/>
        <dbReference type="Rhea" id="RHEA-COMP:10748"/>
        <dbReference type="ChEBI" id="CHEBI:83833"/>
        <dbReference type="ChEBI" id="CHEBI:83834"/>
        <dbReference type="EC" id="5.2.1.8"/>
    </reaction>
</comment>
<dbReference type="Pfam" id="PF08395">
    <property type="entry name" value="7tm_7"/>
    <property type="match status" value="1"/>
</dbReference>
<evidence type="ECO:0000256" key="1">
    <source>
        <dbReference type="ARBA" id="ARBA00000971"/>
    </source>
</evidence>
<dbReference type="SUPFAM" id="SSF50891">
    <property type="entry name" value="Cyclophilin-like"/>
    <property type="match status" value="1"/>
</dbReference>
<dbReference type="OrthoDB" id="193499at2759"/>
<dbReference type="GO" id="GO:0007165">
    <property type="term" value="P:signal transduction"/>
    <property type="evidence" value="ECO:0007669"/>
    <property type="project" value="UniProtKB-KW"/>
</dbReference>
<dbReference type="Pfam" id="PF00160">
    <property type="entry name" value="Pro_isomerase"/>
    <property type="match status" value="1"/>
</dbReference>
<comment type="function">
    <text evidence="10">Gustatory receptor which mediates acceptance or avoidance behavior, depending on its substrates.</text>
</comment>
<dbReference type="GO" id="GO:0005886">
    <property type="term" value="C:plasma membrane"/>
    <property type="evidence" value="ECO:0007669"/>
    <property type="project" value="UniProtKB-SubCell"/>
</dbReference>
<feature type="domain" description="PPIase cyclophilin-type" evidence="11">
    <location>
        <begin position="479"/>
        <end position="624"/>
    </location>
</feature>
<dbReference type="GeneID" id="106743051"/>
<dbReference type="GO" id="GO:0016018">
    <property type="term" value="F:cyclosporin A binding"/>
    <property type="evidence" value="ECO:0007669"/>
    <property type="project" value="TreeGrafter"/>
</dbReference>
<keyword evidence="10" id="KW-0807">Transducer</keyword>
<keyword evidence="6 10" id="KW-1133">Transmembrane helix</keyword>
<keyword evidence="5 10" id="KW-0812">Transmembrane</keyword>
<keyword evidence="8 10" id="KW-0472">Membrane</keyword>
<keyword evidence="12" id="KW-1185">Reference proteome</keyword>
<keyword evidence="9" id="KW-0413">Isomerase</keyword>
<proteinExistence type="inferred from homology"/>
<dbReference type="Pfam" id="PF13879">
    <property type="entry name" value="Hmw_CFAP97"/>
    <property type="match status" value="1"/>
</dbReference>
<evidence type="ECO:0000256" key="3">
    <source>
        <dbReference type="ARBA" id="ARBA00008315"/>
    </source>
</evidence>
<evidence type="ECO:0000256" key="2">
    <source>
        <dbReference type="ARBA" id="ARBA00004651"/>
    </source>
</evidence>
<comment type="similarity">
    <text evidence="10">Belongs to the insect chemoreceptor superfamily. Gustatory receptor (GR) family.</text>
</comment>
<dbReference type="FunFam" id="2.40.100.10:FF:000025">
    <property type="entry name" value="Peptidyl-prolyl cis-trans isomerase CYP19-2"/>
    <property type="match status" value="1"/>
</dbReference>
<evidence type="ECO:0000256" key="7">
    <source>
        <dbReference type="ARBA" id="ARBA00023110"/>
    </source>
</evidence>
<dbReference type="GO" id="GO:0006457">
    <property type="term" value="P:protein folding"/>
    <property type="evidence" value="ECO:0007669"/>
    <property type="project" value="TreeGrafter"/>
</dbReference>
<dbReference type="InterPro" id="IPR013604">
    <property type="entry name" value="7TM_chemorcpt"/>
</dbReference>
<evidence type="ECO:0000256" key="5">
    <source>
        <dbReference type="ARBA" id="ARBA00022692"/>
    </source>
</evidence>
<dbReference type="PRINTS" id="PR00153">
    <property type="entry name" value="CSAPPISMRASE"/>
</dbReference>
<name>A0A6P3X2E2_DINQU</name>
<evidence type="ECO:0000256" key="10">
    <source>
        <dbReference type="RuleBase" id="RU363108"/>
    </source>
</evidence>
<feature type="transmembrane region" description="Helical" evidence="10">
    <location>
        <begin position="64"/>
        <end position="87"/>
    </location>
</feature>
<accession>A0A6P3X2E2</accession>
<dbReference type="RefSeq" id="XP_014472029.1">
    <property type="nucleotide sequence ID" value="XM_014616543.1"/>
</dbReference>
<evidence type="ECO:0000256" key="6">
    <source>
        <dbReference type="ARBA" id="ARBA00022989"/>
    </source>
</evidence>
<evidence type="ECO:0000259" key="11">
    <source>
        <dbReference type="PROSITE" id="PS50072"/>
    </source>
</evidence>
<dbReference type="PROSITE" id="PS50072">
    <property type="entry name" value="CSA_PPIASE_2"/>
    <property type="match status" value="1"/>
</dbReference>
<dbReference type="GO" id="GO:0050909">
    <property type="term" value="P:sensory perception of taste"/>
    <property type="evidence" value="ECO:0007669"/>
    <property type="project" value="InterPro"/>
</dbReference>
<evidence type="ECO:0000256" key="8">
    <source>
        <dbReference type="ARBA" id="ARBA00023136"/>
    </source>
</evidence>
<feature type="transmembrane region" description="Helical" evidence="10">
    <location>
        <begin position="36"/>
        <end position="58"/>
    </location>
</feature>
<dbReference type="AlphaFoldDB" id="A0A6P3X2E2"/>
<comment type="caution">
    <text evidence="10">Lacks conserved residue(s) required for the propagation of feature annotation.</text>
</comment>
<evidence type="ECO:0000256" key="9">
    <source>
        <dbReference type="ARBA" id="ARBA00023235"/>
    </source>
</evidence>
<protein>
    <recommendedName>
        <fullName evidence="10">Gustatory receptor</fullName>
    </recommendedName>
</protein>